<evidence type="ECO:0000313" key="4">
    <source>
        <dbReference type="EMBL" id="MBR8537875.1"/>
    </source>
</evidence>
<organism evidence="4 5">
    <name type="scientific">Carboxylicivirga sediminis</name>
    <dbReference type="NCBI Taxonomy" id="2006564"/>
    <lineage>
        <taxon>Bacteria</taxon>
        <taxon>Pseudomonadati</taxon>
        <taxon>Bacteroidota</taxon>
        <taxon>Bacteroidia</taxon>
        <taxon>Marinilabiliales</taxon>
        <taxon>Marinilabiliaceae</taxon>
        <taxon>Carboxylicivirga</taxon>
    </lineage>
</organism>
<reference evidence="4" key="1">
    <citation type="journal article" date="2018" name="Int. J. Syst. Evol. Microbiol.">
        <title>Carboxylicivirga sediminis sp. nov., isolated from coastal sediment.</title>
        <authorList>
            <person name="Wang F.Q."/>
            <person name="Ren L.H."/>
            <person name="Zou R.J."/>
            <person name="Sun Y.Z."/>
            <person name="Liu X.J."/>
            <person name="Jiang F."/>
            <person name="Liu L.J."/>
        </authorList>
    </citation>
    <scope>NUCLEOTIDE SEQUENCE</scope>
    <source>
        <strain evidence="4">JR1</strain>
    </source>
</reference>
<keyword evidence="5" id="KW-1185">Reference proteome</keyword>
<dbReference type="Gene3D" id="6.10.250.1120">
    <property type="match status" value="1"/>
</dbReference>
<dbReference type="Pfam" id="PF12535">
    <property type="entry name" value="Nudix_N"/>
    <property type="match status" value="1"/>
</dbReference>
<dbReference type="SUPFAM" id="SSF55811">
    <property type="entry name" value="Nudix"/>
    <property type="match status" value="1"/>
</dbReference>
<dbReference type="EMBL" id="JAGTAR010000042">
    <property type="protein sequence ID" value="MBR8537875.1"/>
    <property type="molecule type" value="Genomic_DNA"/>
</dbReference>
<dbReference type="InterPro" id="IPR015797">
    <property type="entry name" value="NUDIX_hydrolase-like_dom_sf"/>
</dbReference>
<dbReference type="Gene3D" id="3.90.79.10">
    <property type="entry name" value="Nucleoside Triphosphate Pyrophosphohydrolase"/>
    <property type="match status" value="1"/>
</dbReference>
<gene>
    <name evidence="4" type="ORF">KDU71_20050</name>
</gene>
<evidence type="ECO:0000313" key="5">
    <source>
        <dbReference type="Proteomes" id="UP000679220"/>
    </source>
</evidence>
<keyword evidence="2 4" id="KW-0378">Hydrolase</keyword>
<dbReference type="PANTHER" id="PTHR43046:SF16">
    <property type="entry name" value="ADP-RIBOSE PYROPHOSPHATASE YJHB-RELATED"/>
    <property type="match status" value="1"/>
</dbReference>
<dbReference type="PROSITE" id="PS51462">
    <property type="entry name" value="NUDIX"/>
    <property type="match status" value="1"/>
</dbReference>
<dbReference type="Pfam" id="PF00293">
    <property type="entry name" value="NUDIX"/>
    <property type="match status" value="1"/>
</dbReference>
<sequence>MDYLNTFKKIKALAETGLVYAQNGYEVERNQELVDLSKELMAAIADHPVEAFDTYYLPPKEYPTPKVDVRALILNDKNEVLMAKEKMDGRWSIPGGWADIGHSPSEVVVKEVEEETGLQSKVIRVLAIYDKRCHPHPPQPWYVYKIMFLCEITGGTLRGNFDIEEADWFAIDSLPPLSKDRILESQIKELYHLAMHPELPVVCD</sequence>
<comment type="cofactor">
    <cofactor evidence="1">
        <name>Mg(2+)</name>
        <dbReference type="ChEBI" id="CHEBI:18420"/>
    </cofactor>
</comment>
<evidence type="ECO:0000256" key="1">
    <source>
        <dbReference type="ARBA" id="ARBA00001946"/>
    </source>
</evidence>
<feature type="domain" description="Nudix hydrolase" evidence="3">
    <location>
        <begin position="64"/>
        <end position="191"/>
    </location>
</feature>
<dbReference type="InterPro" id="IPR059176">
    <property type="entry name" value="UDP-X_N"/>
</dbReference>
<evidence type="ECO:0000256" key="2">
    <source>
        <dbReference type="ARBA" id="ARBA00022801"/>
    </source>
</evidence>
<dbReference type="Proteomes" id="UP000679220">
    <property type="component" value="Unassembled WGS sequence"/>
</dbReference>
<accession>A0A941FBC6</accession>
<reference evidence="4" key="2">
    <citation type="submission" date="2021-04" db="EMBL/GenBank/DDBJ databases">
        <authorList>
            <person name="Zhang T."/>
            <person name="Zhang Y."/>
            <person name="Lu D."/>
            <person name="Zuo D."/>
            <person name="Du Z."/>
        </authorList>
    </citation>
    <scope>NUCLEOTIDE SEQUENCE</scope>
    <source>
        <strain evidence="4">JR1</strain>
    </source>
</reference>
<dbReference type="AlphaFoldDB" id="A0A941FBC6"/>
<protein>
    <submittedName>
        <fullName evidence="4">NUDIX hydrolase N-terminal domain-containing protein</fullName>
    </submittedName>
</protein>
<name>A0A941FBC6_9BACT</name>
<comment type="caution">
    <text evidence="4">The sequence shown here is derived from an EMBL/GenBank/DDBJ whole genome shotgun (WGS) entry which is preliminary data.</text>
</comment>
<dbReference type="GO" id="GO:0016787">
    <property type="term" value="F:hydrolase activity"/>
    <property type="evidence" value="ECO:0007669"/>
    <property type="project" value="UniProtKB-KW"/>
</dbReference>
<proteinExistence type="predicted"/>
<dbReference type="RefSeq" id="WP_212192900.1">
    <property type="nucleotide sequence ID" value="NZ_JAGTAR010000042.1"/>
</dbReference>
<dbReference type="InterPro" id="IPR000086">
    <property type="entry name" value="NUDIX_hydrolase_dom"/>
</dbReference>
<evidence type="ECO:0000259" key="3">
    <source>
        <dbReference type="PROSITE" id="PS51462"/>
    </source>
</evidence>
<dbReference type="PANTHER" id="PTHR43046">
    <property type="entry name" value="GDP-MANNOSE MANNOSYL HYDROLASE"/>
    <property type="match status" value="1"/>
</dbReference>